<keyword evidence="3" id="KW-1185">Reference proteome</keyword>
<evidence type="ECO:0000313" key="3">
    <source>
        <dbReference type="Proteomes" id="UP000027586"/>
    </source>
</evidence>
<gene>
    <name evidence="2" type="ORF">LCOR_04490.1</name>
</gene>
<reference evidence="2" key="1">
    <citation type="submission" date="2013-08" db="EMBL/GenBank/DDBJ databases">
        <title>Gene expansion shapes genome architecture in the human pathogen Lichtheimia corymbifera: an evolutionary genomics analysis in the ancient terrestrial Mucorales (Mucoromycotina).</title>
        <authorList>
            <person name="Schwartze V.U."/>
            <person name="Winter S."/>
            <person name="Shelest E."/>
            <person name="Marcet-Houben M."/>
            <person name="Horn F."/>
            <person name="Wehner S."/>
            <person name="Hoffmann K."/>
            <person name="Riege K."/>
            <person name="Sammeth M."/>
            <person name="Nowrousian M."/>
            <person name="Valiante V."/>
            <person name="Linde J."/>
            <person name="Jacobsen I.D."/>
            <person name="Marz M."/>
            <person name="Brakhage A.A."/>
            <person name="Gabaldon T."/>
            <person name="Bocker S."/>
            <person name="Voigt K."/>
        </authorList>
    </citation>
    <scope>NUCLEOTIDE SEQUENCE [LARGE SCALE GENOMIC DNA]</scope>
    <source>
        <strain evidence="2">FSU 9682</strain>
    </source>
</reference>
<proteinExistence type="predicted"/>
<sequence length="363" mass="40930">MTIQNEEYDDGDLLTFRLPVNYLPGQDIVSKRVLNDQRIINVIAKSLLRVPDDTYTTALNQLRNGTCCDVLYLPSVALRKSLPPILIEVQRTVNEAFMRRLIMYSLSISSTYEGSPLPIALIFVVDKVVPKSLFAKFNPVPDMPQLMSFPCVSWAKECYLVSNRPCDSEDLPDDPSYALSLFFSEQRSGLYEHSHPSSSIIKLSYQIAKEGASETPIYQDDHLSQVETICTINERILQEAKAEVDRVPETRRASRILSRGIQYNAKVKRRLVLEETDSDSSLDPPPKAKHKPHHSSSSSPSPSPPSTTTTTTLEDEIAFIKELKKNRVGRLSWANILQQGHARGMFKRYSTGDSLRTNFGKHV</sequence>
<feature type="region of interest" description="Disordered" evidence="1">
    <location>
        <begin position="275"/>
        <end position="310"/>
    </location>
</feature>
<evidence type="ECO:0000313" key="2">
    <source>
        <dbReference type="EMBL" id="CDH53087.1"/>
    </source>
</evidence>
<feature type="compositionally biased region" description="Low complexity" evidence="1">
    <location>
        <begin position="295"/>
        <end position="310"/>
    </location>
</feature>
<organism evidence="2 3">
    <name type="scientific">Lichtheimia corymbifera JMRC:FSU:9682</name>
    <dbReference type="NCBI Taxonomy" id="1263082"/>
    <lineage>
        <taxon>Eukaryota</taxon>
        <taxon>Fungi</taxon>
        <taxon>Fungi incertae sedis</taxon>
        <taxon>Mucoromycota</taxon>
        <taxon>Mucoromycotina</taxon>
        <taxon>Mucoromycetes</taxon>
        <taxon>Mucorales</taxon>
        <taxon>Lichtheimiaceae</taxon>
        <taxon>Lichtheimia</taxon>
    </lineage>
</organism>
<dbReference type="VEuPathDB" id="FungiDB:LCOR_04490.1"/>
<dbReference type="EMBL" id="CBTN010000016">
    <property type="protein sequence ID" value="CDH53087.1"/>
    <property type="molecule type" value="Genomic_DNA"/>
</dbReference>
<name>A0A068RU16_9FUNG</name>
<evidence type="ECO:0000256" key="1">
    <source>
        <dbReference type="SAM" id="MobiDB-lite"/>
    </source>
</evidence>
<accession>A0A068RU16</accession>
<dbReference type="OrthoDB" id="2247219at2759"/>
<comment type="caution">
    <text evidence="2">The sequence shown here is derived from an EMBL/GenBank/DDBJ whole genome shotgun (WGS) entry which is preliminary data.</text>
</comment>
<dbReference type="Proteomes" id="UP000027586">
    <property type="component" value="Unassembled WGS sequence"/>
</dbReference>
<dbReference type="AlphaFoldDB" id="A0A068RU16"/>
<protein>
    <submittedName>
        <fullName evidence="2">Uncharacterized protein</fullName>
    </submittedName>
</protein>